<feature type="domain" description="Chorein N-terminal" evidence="3">
    <location>
        <begin position="4"/>
        <end position="228"/>
    </location>
</feature>
<evidence type="ECO:0000313" key="4">
    <source>
        <dbReference type="Proteomes" id="UP000695007"/>
    </source>
</evidence>
<gene>
    <name evidence="5" type="primary">LOC105365270</name>
</gene>
<sequence length="3719" mass="421352">MFKLESYITPVILSYVEKYVKNFKPEQSQVSLWGGDASFQNLDLRLEVLEEQLNLPFTFVSGHIHELLIHVPWVKITSEPIVITINTIECILKLKDKSQSDNISILSPSREIDISQKEAPPGYIKTIVTKVINNITINCNNLILKYVEEDIVLSINVKFLSMQSVNNKWEPAFTDTSSYEVKLQKIIKIQDLTLCLDKMDTSGKIEIYQDPVLYRCSMIIRLIMNYHSNIAKRASITRLDLCCLKMEFSVTEQQIPMILRLIALITLLQSTQLPIVKEKSRTTAEEEIDSSKDNLIQVSDTTSDSTWGLWAWNTVSSFLPVDWQNDWSNEQHIAYSGHVIHFGFYIKEATITFKTVESVKEQLFYKSRKIKYKSFLTLRFCEAIFDVVLQGISMTNFTIGFGNISLYPRGTCSCGHLEVIDGAQPPLYLTVGVCKSNYLKDTLFDNNALENQGKKRIYTKDILNHIYNHNVVVLLERCPAFCMYYVHQTRIPDNIPPEILADFGSNYEYSNFIEERHIAYAVGPLTVRLCSGLIHRINSIKEAADKYDYSPYSTPKPLPTFDELPPVTVEEYEALRKRIPMVTINLQTLSFYIELQLADHRITGLPRQRKYLENRTMPLMPDFSDDPFVSMGCQAISVKFEEPLYPFRLVSCASKQTDIPPEMLNQCYRNIKMTLQGFSSHVCLTSTRRTMIIMPCNLECELRMLLYPAYWKNVNIMHNFLNLNINSITVTGTKTKIMIATSIITSLLYPDDLNNPLLCSSLYTDAYDEKNPIYVEFCLENITHELKMSVSTTTCTLNISAIKVFAFKQVQQAFILSGPEIENSCKNDQVLLTAVIQFSKEYNNQRHPTILSFRIASMKGCLDPIILQWLNYRVTYYKLNTTHSMKPDSVQVLNESAISDMGNKKRTFPSLHESVHSSSDKEKRKMEEAIEKCKNKSVDKTNESDKILDTEGIKENVSIMGKIAELYSWWSGLVLNGSIEHIIIYIPTETMSGVGVEGIAEAADDALQNDPDLQILVIKLPSINVHSSHIQSERLHTFLRDFPIVLPKDMWIHQIHSFPWTLEMLNFESFTLKGYVHREFIKKVCIKATFDLSVKDSTLDSKKNKLSALSLCLYIDTSPIIISISEEQVIFLYNVFEMIVDLIQTILPSKVNAYSDIKDAKDISFRIPQSSSSPTQLPYTEDAASTSTLSAVKEHTGQDEDDLHLTASIQWTITKVSVKLYVMGESEYATLKLVLDLEDIITSVDIQSVYLKLKHKITTATIFHYTRRCENDQWDFGDYVGLVLCAREDNFEKSEDSGFMTLTLTIAKSGNVHTRWGAHKTYKSQKRDLRVESLQPTNAYITEAVVKIQTVDIIIPPSVLAKYMQFIKPFLNKKSIQKNSTTNGKNLSTPFIGFTNLRNESLPLIYLEFKGFRLMLPVASESIQDLQHDLLMLKLDNIRIAPHAENPICRVPLRSDIYQLAAQANILNVPGSAVEDRQYQINVDGICAHTTTWKNYQQSVAKRTSQSYLYTMNENPAVEWNKLGNESNLESHFSTLPVITRFDFCFIVAPVVMFQPDIMVCGSAAEVNCLTDLELMVNLNQMKLFLSLYSQFTSLVALDETKEVNIFEAPVRCKKAIVSFNPKIITPTNYVILESETDFTKDSGVDFEISSVNSLNLEKSHLQETLEFPPFEFLINCGKIKMVVYDIKKSTNSENIVVSNNEIEMEEDDVNNLKQPLIYAMINQPNFYFSQQHFDKKMQVSCFDVALFLGNTIEKYSTSIPTEADFKVCLIETKSGEAHPDTGIPPSFLVVKRDVLVGKIPQLNINMGRPTKIHISFSRLSDILYIKDKISTCFTNAVSSTHLYSGTDTPNSITQKVTTPRKFNMPDVNITSKQFVLSFKSETEAEIIFSLATLSINLSNILRPERIYVNLTWDSFIVSTILDSNITVLLNPFSCNTIVSVIWESWQSEASSPLIQIQVDSDCIYLDFGPKHILILKSVLSEFQKVVAKISSLYAAHLYEEEQTNFIAHEQHYKDDLKSGAFQFVDGNVEELPFPYQVVFSSFPHQAMAWRYPHPRALTKIYVSPVPFEVDSMGMKTEDRIPCSIEYWSESQMAYQRYVDLYISETESYRLDLPDRIPLLAVACVWRIVILQHSEKINKLSSKTLIGCLRIDSYFNPLIVPKIQVAFNVRAFHISFYNHLDLNYYEILPPPLSNYKLNGMIPETQCFALLEYKKATFLFNKWPDKCLFLASSGNISIYLLDYGLLLLQEVLDTAKIKAQISITDSTDLTLVSQPFSLKLSPSTFHTLALAAHLWNDMLNQTNKPTLVLTTRYAIANDMNIPVRFGQSGTDDNILLESRQCHFYSWRITSNQVLRIAVEETGWIWSKPFSVNVDGTYYADFSHSYLDMVISINVKSLSASEKLVTFSGQLIISNNFMEGFEMKLVTYDSKTNKLLVHCEVLNIPANSQPSSIILYHNNNMSMRLRFSNIANLSWTGDIPLQPNTIWGQPWLVKVPLQEKGQFISIWVRIIVEQVNGKNKILAIISPLYMIRSYLPVPAKVQIKTPSLNVSLNTVINGRGERQQLYCPGTFEHFHHLTFQIESGASASNPHVPLSYNTVDQRKFFKRPEKETIEDVLALLEIAKEDSKWPFQNEDTSAWIAADQPQTYIQVKYEDAGLVSSTLLLELRPWCFVLNSLGVQLSIVFNDTELCRIPHYGIVTPPKLEGIFHIGVGIADTFFMSSVLQLVTPDWSQSFYMPRIEGLIPLEGNIKTCVNCESSICMMSISSSIHKDMRTIRISSNYVITNMTNYELYVATFAVPNSSTDLCLPNDLTSQSITIAPYTDERYAVPIVQWYTLFEKINESFILYVALGLDNKSWSCPIRVDQGLSRRSIAIPSVTDTVPLIVTTQEDKSIVYIMIHNDKHPQLFIENMCPFKIVISEANKETDDAILDAQHFSWKCQIESKSSCHYSMPTIGSKLPDLPISDSSAYMIVSAIPMADESKDKINFGKKDLQWSKCINLSTCSMEQFIRLPYYGDVKLIIQTRCYTTFICFSPISRSTSTTTFFSAQDDALETDLSLLYTCTWNSSKQLNIMQIANADLTTANKQNKIKNSSATIHLHGFSIVITKDINDNGQRIEVASLCMIDTILMIDYKKTRSKLSLYFGDLQLDNQMFEHGGFDFPVVLISQNPFVKKDSAIYLSNNLRKNVMNVIENSLINVDLMWEHNCDERACKDVTVKIAPLHAYIEGSYITLLMDYAASVLPPCFIVSTSDFKEKFVQLSNTNNIYVPDYILIDGRTLSNPLRLQNFVIDSLSIMLSVHTSVHLYVAFDHSPLYFEVFDRKNLIATPYRLGNALAMHYLSSAIFGIGWVVGSLDILGSPGGLAQALGYGLKDFISMPFQGLLQGPWGFIVGITHGSASLVKHITAGTVNSVTKLASSVARNLDRLTLDDEHLQRQEEFRRMRPQGLAQGLYQGLTGLGMNLLAAVAGLAHHPLQQVWSGETSTRGLVAGVGLGLVGVVTKPLSGAAELVALTGQGLLQGTGWNSLPTPRQRPVVQYSNGSGTTSLRYAWRLMPLLRKSHDSILHVSNADHIQDSNRPVTLVLTRQALLIVNVTEDSVEKIFPLKDLIAAVYPTEPTMFRLYCSTASPPQRFRKVSPVEQFEVKMDQEMRARVAEFLRTSSTGIASVSTNSDVQSEIHDSSSMSHLDNGLVFYINSDSRTYLLSVFNIAKKQNQGNGFVVL</sequence>
<keyword evidence="2" id="KW-0175">Coiled coil</keyword>
<evidence type="ECO:0000313" key="5">
    <source>
        <dbReference type="RefSeq" id="XP_011501687.1"/>
    </source>
</evidence>
<dbReference type="RefSeq" id="XP_011501687.1">
    <property type="nucleotide sequence ID" value="XM_011503385.1"/>
</dbReference>
<dbReference type="GeneID" id="105365270"/>
<keyword evidence="4" id="KW-1185">Reference proteome</keyword>
<evidence type="ECO:0000256" key="2">
    <source>
        <dbReference type="SAM" id="Coils"/>
    </source>
</evidence>
<dbReference type="PANTHER" id="PTHR12517:SF0">
    <property type="entry name" value="INTERMEMBRANE LIPID TRANSFER PROTEIN VPS13B"/>
    <property type="match status" value="1"/>
</dbReference>
<dbReference type="InterPro" id="IPR039782">
    <property type="entry name" value="VPS13B"/>
</dbReference>
<protein>
    <submittedName>
        <fullName evidence="5">Vacuolar protein sorting-associated protein 13B</fullName>
    </submittedName>
</protein>
<dbReference type="PANTHER" id="PTHR12517">
    <property type="entry name" value="VACUOLAR PROTEIN SORTING-ASSOCIATED PROTEIN 13B"/>
    <property type="match status" value="1"/>
</dbReference>
<reference evidence="5" key="1">
    <citation type="submission" date="2025-08" db="UniProtKB">
        <authorList>
            <consortium name="RefSeq"/>
        </authorList>
    </citation>
    <scope>IDENTIFICATION</scope>
</reference>
<name>A0AAJ6YP93_9HYME</name>
<accession>A0AAJ6YP93</accession>
<dbReference type="Proteomes" id="UP000695007">
    <property type="component" value="Unplaced"/>
</dbReference>
<keyword evidence="1" id="KW-0813">Transport</keyword>
<feature type="coiled-coil region" evidence="2">
    <location>
        <begin position="916"/>
        <end position="943"/>
    </location>
</feature>
<evidence type="ECO:0000256" key="1">
    <source>
        <dbReference type="ARBA" id="ARBA00022448"/>
    </source>
</evidence>
<dbReference type="InterPro" id="IPR026854">
    <property type="entry name" value="VPS13_N"/>
</dbReference>
<dbReference type="KEGG" id="csol:105365270"/>
<dbReference type="Pfam" id="PF12624">
    <property type="entry name" value="VPS13_N"/>
    <property type="match status" value="1"/>
</dbReference>
<evidence type="ECO:0000259" key="3">
    <source>
        <dbReference type="Pfam" id="PF12624"/>
    </source>
</evidence>
<proteinExistence type="predicted"/>
<organism evidence="4 5">
    <name type="scientific">Ceratosolen solmsi marchali</name>
    <dbReference type="NCBI Taxonomy" id="326594"/>
    <lineage>
        <taxon>Eukaryota</taxon>
        <taxon>Metazoa</taxon>
        <taxon>Ecdysozoa</taxon>
        <taxon>Arthropoda</taxon>
        <taxon>Hexapoda</taxon>
        <taxon>Insecta</taxon>
        <taxon>Pterygota</taxon>
        <taxon>Neoptera</taxon>
        <taxon>Endopterygota</taxon>
        <taxon>Hymenoptera</taxon>
        <taxon>Apocrita</taxon>
        <taxon>Proctotrupomorpha</taxon>
        <taxon>Chalcidoidea</taxon>
        <taxon>Agaonidae</taxon>
        <taxon>Agaoninae</taxon>
        <taxon>Ceratosolen</taxon>
    </lineage>
</organism>
<dbReference type="CTD" id="157680"/>